<dbReference type="RefSeq" id="WP_084337124.1">
    <property type="nucleotide sequence ID" value="NZ_FNFD01000009.1"/>
</dbReference>
<name>A0A1G9DX55_9PSED</name>
<dbReference type="AlphaFoldDB" id="A0A1G9DX55"/>
<accession>A0A1G9DX55</accession>
<organism evidence="1 2">
    <name type="scientific">Pseudomonas indica</name>
    <dbReference type="NCBI Taxonomy" id="137658"/>
    <lineage>
        <taxon>Bacteria</taxon>
        <taxon>Pseudomonadati</taxon>
        <taxon>Pseudomonadota</taxon>
        <taxon>Gammaproteobacteria</taxon>
        <taxon>Pseudomonadales</taxon>
        <taxon>Pseudomonadaceae</taxon>
        <taxon>Pseudomonas</taxon>
    </lineage>
</organism>
<gene>
    <name evidence="1" type="ORF">SAMN05216186_109138</name>
</gene>
<evidence type="ECO:0000313" key="1">
    <source>
        <dbReference type="EMBL" id="SDK68467.1"/>
    </source>
</evidence>
<keyword evidence="2" id="KW-1185">Reference proteome</keyword>
<dbReference type="EMBL" id="FNFD01000009">
    <property type="protein sequence ID" value="SDK68467.1"/>
    <property type="molecule type" value="Genomic_DNA"/>
</dbReference>
<evidence type="ECO:0000313" key="2">
    <source>
        <dbReference type="Proteomes" id="UP000198706"/>
    </source>
</evidence>
<dbReference type="Proteomes" id="UP000198706">
    <property type="component" value="Unassembled WGS sequence"/>
</dbReference>
<sequence>MSLSERIAALAARVGLEVGIKANRDHPGIARAWVSFGYINDHMVMVSAFNVVSVERLATGRYRVRFSQPMPDASYCWSALARSSTDNGTQRIAIVRASADEKTAEYVDVSCATLATSFADSTEINLVVYR</sequence>
<reference evidence="1 2" key="1">
    <citation type="submission" date="2016-10" db="EMBL/GenBank/DDBJ databases">
        <authorList>
            <person name="de Groot N.N."/>
        </authorList>
    </citation>
    <scope>NUCLEOTIDE SEQUENCE [LARGE SCALE GENOMIC DNA]</scope>
    <source>
        <strain evidence="1 2">JCM 21544</strain>
    </source>
</reference>
<protein>
    <submittedName>
        <fullName evidence="1">Uncharacterized protein</fullName>
    </submittedName>
</protein>
<proteinExistence type="predicted"/>
<dbReference type="STRING" id="137658.SAMN05216186_109138"/>